<proteinExistence type="predicted"/>
<keyword evidence="10" id="KW-1015">Disulfide bond</keyword>
<sequence>MMLKVPKDEFIDLTIKFLVVDANGRYVFAEHIASQCKYSIKKDLDESWLFETAYDGCHVQMKGNQASLQVVLLATEADGRIEITETVPVKCIITADVEPHPTDYPKNRNSVCTKDGFFQIVIWSNVTKPHLVLDSVSVSSSNAQECKPAQTTAAYVKFRFPLNSCGARRTFSDGKVTYSVDVLAKKGLPAGLATISRDSVFRLTARCHFNQEAEARIAAAVLTVPPPFPARSDGEHLLELRIAKDVSYADYYTSMEYPVIKLLRKVVCPFAGDNYVTEIKPVLSTPDVRFPAHYKRFQVKMFAFLNRQTLQPLNGSVYFHCEATVCTGTEYDCPVSCGRRKRRTQGLQVWQNRSQSRMISRGPIRISWISEESSQPHRLAVYLVSSAGAVFFAAIVCCFIIRWKKRRLSQR</sequence>
<evidence type="ECO:0000256" key="14">
    <source>
        <dbReference type="SAM" id="Phobius"/>
    </source>
</evidence>
<feature type="domain" description="ZP" evidence="15">
    <location>
        <begin position="111"/>
        <end position="411"/>
    </location>
</feature>
<evidence type="ECO:0000256" key="7">
    <source>
        <dbReference type="ARBA" id="ARBA00022729"/>
    </source>
</evidence>
<dbReference type="InterPro" id="IPR051148">
    <property type="entry name" value="Zona_Pellucida_Domain_gp"/>
</dbReference>
<name>A0AAD8CFI5_ACIOX</name>
<keyword evidence="5" id="KW-0165">Cleavage on pair of basic residues</keyword>
<dbReference type="GO" id="GO:0007339">
    <property type="term" value="P:binding of sperm to zona pellucida"/>
    <property type="evidence" value="ECO:0007669"/>
    <property type="project" value="TreeGrafter"/>
</dbReference>
<keyword evidence="3" id="KW-0964">Secreted</keyword>
<keyword evidence="17" id="KW-1185">Reference proteome</keyword>
<evidence type="ECO:0000256" key="13">
    <source>
        <dbReference type="ARBA" id="ARBA00024183"/>
    </source>
</evidence>
<comment type="caution">
    <text evidence="16">The sequence shown here is derived from an EMBL/GenBank/DDBJ whole genome shotgun (WGS) entry which is preliminary data.</text>
</comment>
<dbReference type="GO" id="GO:0035805">
    <property type="term" value="C:egg coat"/>
    <property type="evidence" value="ECO:0007669"/>
    <property type="project" value="UniProtKB-SubCell"/>
</dbReference>
<evidence type="ECO:0000256" key="3">
    <source>
        <dbReference type="ARBA" id="ARBA00022525"/>
    </source>
</evidence>
<comment type="subcellular location">
    <subcellularLocation>
        <location evidence="1">Cell membrane</location>
        <topology evidence="1">Single-pass type I membrane protein</topology>
    </subcellularLocation>
    <subcellularLocation>
        <location evidence="13">Zona pellucida</location>
    </subcellularLocation>
</comment>
<dbReference type="PROSITE" id="PS51034">
    <property type="entry name" value="ZP_2"/>
    <property type="match status" value="1"/>
</dbReference>
<dbReference type="GO" id="GO:0032190">
    <property type="term" value="F:acrosin binding"/>
    <property type="evidence" value="ECO:0007669"/>
    <property type="project" value="TreeGrafter"/>
</dbReference>
<accession>A0AAD8CFI5</accession>
<feature type="transmembrane region" description="Helical" evidence="14">
    <location>
        <begin position="379"/>
        <end position="401"/>
    </location>
</feature>
<evidence type="ECO:0000256" key="8">
    <source>
        <dbReference type="ARBA" id="ARBA00022989"/>
    </source>
</evidence>
<dbReference type="Gene3D" id="2.60.40.4100">
    <property type="entry name" value="Zona pellucida, ZP-C domain"/>
    <property type="match status" value="1"/>
</dbReference>
<dbReference type="Pfam" id="PF22821">
    <property type="entry name" value="ZP1_ZP4_Ig-like"/>
    <property type="match status" value="1"/>
</dbReference>
<dbReference type="Proteomes" id="UP001230051">
    <property type="component" value="Unassembled WGS sequence"/>
</dbReference>
<dbReference type="Pfam" id="PF23344">
    <property type="entry name" value="ZP-N"/>
    <property type="match status" value="1"/>
</dbReference>
<keyword evidence="11" id="KW-0325">Glycoprotein</keyword>
<organism evidence="16 17">
    <name type="scientific">Acipenser oxyrinchus oxyrinchus</name>
    <dbReference type="NCBI Taxonomy" id="40147"/>
    <lineage>
        <taxon>Eukaryota</taxon>
        <taxon>Metazoa</taxon>
        <taxon>Chordata</taxon>
        <taxon>Craniata</taxon>
        <taxon>Vertebrata</taxon>
        <taxon>Euteleostomi</taxon>
        <taxon>Actinopterygii</taxon>
        <taxon>Chondrostei</taxon>
        <taxon>Acipenseriformes</taxon>
        <taxon>Acipenseridae</taxon>
        <taxon>Acipenser</taxon>
    </lineage>
</organism>
<keyword evidence="8 14" id="KW-1133">Transmembrane helix</keyword>
<dbReference type="InterPro" id="IPR042235">
    <property type="entry name" value="ZP-C_dom"/>
</dbReference>
<dbReference type="Gene3D" id="2.60.40.3210">
    <property type="entry name" value="Zona pellucida, ZP-N domain"/>
    <property type="match status" value="1"/>
</dbReference>
<dbReference type="InterPro" id="IPR054554">
    <property type="entry name" value="ZP1/4_Ig-like"/>
</dbReference>
<keyword evidence="6 14" id="KW-0812">Transmembrane</keyword>
<dbReference type="PANTHER" id="PTHR23343:SF31">
    <property type="entry name" value="ZONA PELLUCIDA SPERM-BINDING PROTEIN 4"/>
    <property type="match status" value="1"/>
</dbReference>
<dbReference type="GO" id="GO:0060468">
    <property type="term" value="P:prevention of polyspermy"/>
    <property type="evidence" value="ECO:0007669"/>
    <property type="project" value="TreeGrafter"/>
</dbReference>
<keyword evidence="7" id="KW-0732">Signal</keyword>
<reference evidence="16" key="1">
    <citation type="submission" date="2022-02" db="EMBL/GenBank/DDBJ databases">
        <title>Atlantic sturgeon de novo genome assembly.</title>
        <authorList>
            <person name="Stock M."/>
            <person name="Klopp C."/>
            <person name="Guiguen Y."/>
            <person name="Cabau C."/>
            <person name="Parinello H."/>
            <person name="Santidrian Yebra-Pimentel E."/>
            <person name="Kuhl H."/>
            <person name="Dirks R.P."/>
            <person name="Guessner J."/>
            <person name="Wuertz S."/>
            <person name="Du K."/>
            <person name="Schartl M."/>
        </authorList>
    </citation>
    <scope>NUCLEOTIDE SEQUENCE</scope>
    <source>
        <strain evidence="16">STURGEONOMICS-FGT-2020</strain>
        <tissue evidence="16">Whole blood</tissue>
    </source>
</reference>
<evidence type="ECO:0000256" key="9">
    <source>
        <dbReference type="ARBA" id="ARBA00023136"/>
    </source>
</evidence>
<evidence type="ECO:0000313" key="16">
    <source>
        <dbReference type="EMBL" id="KAK1140053.1"/>
    </source>
</evidence>
<keyword evidence="4" id="KW-0272">Extracellular matrix</keyword>
<dbReference type="InterPro" id="IPR001507">
    <property type="entry name" value="ZP_dom"/>
</dbReference>
<dbReference type="EMBL" id="JAGXEW010000403">
    <property type="protein sequence ID" value="KAK1140053.1"/>
    <property type="molecule type" value="Genomic_DNA"/>
</dbReference>
<evidence type="ECO:0000256" key="5">
    <source>
        <dbReference type="ARBA" id="ARBA00022685"/>
    </source>
</evidence>
<dbReference type="SMART" id="SM00241">
    <property type="entry name" value="ZP"/>
    <property type="match status" value="1"/>
</dbReference>
<keyword evidence="2" id="KW-1003">Cell membrane</keyword>
<dbReference type="AlphaFoldDB" id="A0AAD8CFI5"/>
<dbReference type="GO" id="GO:0005886">
    <property type="term" value="C:plasma membrane"/>
    <property type="evidence" value="ECO:0007669"/>
    <property type="project" value="UniProtKB-SubCell"/>
</dbReference>
<evidence type="ECO:0000256" key="1">
    <source>
        <dbReference type="ARBA" id="ARBA00004251"/>
    </source>
</evidence>
<evidence type="ECO:0000313" key="17">
    <source>
        <dbReference type="Proteomes" id="UP001230051"/>
    </source>
</evidence>
<keyword evidence="12" id="KW-0278">Fertilization</keyword>
<gene>
    <name evidence="16" type="primary">ZP4</name>
    <name evidence="16" type="ORF">AOXY_G37451</name>
</gene>
<evidence type="ECO:0000259" key="15">
    <source>
        <dbReference type="PROSITE" id="PS51034"/>
    </source>
</evidence>
<evidence type="ECO:0000256" key="10">
    <source>
        <dbReference type="ARBA" id="ARBA00023157"/>
    </source>
</evidence>
<dbReference type="Pfam" id="PF00100">
    <property type="entry name" value="Zona_pellucida"/>
    <property type="match status" value="1"/>
</dbReference>
<dbReference type="PANTHER" id="PTHR23343">
    <property type="entry name" value="ZONA PELLUCIDA SPERM-BINDING PROTEIN"/>
    <property type="match status" value="1"/>
</dbReference>
<dbReference type="GO" id="GO:0035804">
    <property type="term" value="F:structural constituent of egg coat"/>
    <property type="evidence" value="ECO:0007669"/>
    <property type="project" value="TreeGrafter"/>
</dbReference>
<keyword evidence="9 14" id="KW-0472">Membrane</keyword>
<dbReference type="InterPro" id="IPR055356">
    <property type="entry name" value="ZP-N"/>
</dbReference>
<evidence type="ECO:0000256" key="6">
    <source>
        <dbReference type="ARBA" id="ARBA00022692"/>
    </source>
</evidence>
<evidence type="ECO:0000256" key="4">
    <source>
        <dbReference type="ARBA" id="ARBA00022530"/>
    </source>
</evidence>
<evidence type="ECO:0000256" key="2">
    <source>
        <dbReference type="ARBA" id="ARBA00022475"/>
    </source>
</evidence>
<evidence type="ECO:0000256" key="11">
    <source>
        <dbReference type="ARBA" id="ARBA00023180"/>
    </source>
</evidence>
<protein>
    <submittedName>
        <fullName evidence="16">Zona pellucida sperm-binding protein 4-like</fullName>
    </submittedName>
</protein>
<dbReference type="InterPro" id="IPR055355">
    <property type="entry name" value="ZP-C"/>
</dbReference>
<evidence type="ECO:0000256" key="12">
    <source>
        <dbReference type="ARBA" id="ARBA00023279"/>
    </source>
</evidence>